<feature type="region of interest" description="Disordered" evidence="1">
    <location>
        <begin position="1"/>
        <end position="57"/>
    </location>
</feature>
<feature type="compositionally biased region" description="Low complexity" evidence="1">
    <location>
        <begin position="7"/>
        <end position="18"/>
    </location>
</feature>
<sequence length="130" mass="14605">MVEARNSAESSSASSPSSVKKMYQKRETSQAKTTKGPSKTRFDISEGESSNAPWEGPAGRYNLLFWSANFTYTRMWCSVIREQPMKVTALREGVTDGDGYATKIMVPILESRRKRRVYTLKAGLKRTIGK</sequence>
<evidence type="ECO:0000256" key="1">
    <source>
        <dbReference type="SAM" id="MobiDB-lite"/>
    </source>
</evidence>
<name>A0AAD7MN85_9AGAR</name>
<evidence type="ECO:0000313" key="2">
    <source>
        <dbReference type="EMBL" id="KAJ7725167.1"/>
    </source>
</evidence>
<gene>
    <name evidence="2" type="ORF">B0H16DRAFT_1471954</name>
</gene>
<dbReference type="EMBL" id="JARKIB010000196">
    <property type="protein sequence ID" value="KAJ7725167.1"/>
    <property type="molecule type" value="Genomic_DNA"/>
</dbReference>
<proteinExistence type="predicted"/>
<keyword evidence="3" id="KW-1185">Reference proteome</keyword>
<accession>A0AAD7MN85</accession>
<reference evidence="2" key="1">
    <citation type="submission" date="2023-03" db="EMBL/GenBank/DDBJ databases">
        <title>Massive genome expansion in bonnet fungi (Mycena s.s.) driven by repeated elements and novel gene families across ecological guilds.</title>
        <authorList>
            <consortium name="Lawrence Berkeley National Laboratory"/>
            <person name="Harder C.B."/>
            <person name="Miyauchi S."/>
            <person name="Viragh M."/>
            <person name="Kuo A."/>
            <person name="Thoen E."/>
            <person name="Andreopoulos B."/>
            <person name="Lu D."/>
            <person name="Skrede I."/>
            <person name="Drula E."/>
            <person name="Henrissat B."/>
            <person name="Morin E."/>
            <person name="Kohler A."/>
            <person name="Barry K."/>
            <person name="LaButti K."/>
            <person name="Morin E."/>
            <person name="Salamov A."/>
            <person name="Lipzen A."/>
            <person name="Mereny Z."/>
            <person name="Hegedus B."/>
            <person name="Baldrian P."/>
            <person name="Stursova M."/>
            <person name="Weitz H."/>
            <person name="Taylor A."/>
            <person name="Grigoriev I.V."/>
            <person name="Nagy L.G."/>
            <person name="Martin F."/>
            <person name="Kauserud H."/>
        </authorList>
    </citation>
    <scope>NUCLEOTIDE SEQUENCE</scope>
    <source>
        <strain evidence="2">CBHHK182m</strain>
    </source>
</reference>
<protein>
    <submittedName>
        <fullName evidence="2">Uncharacterized protein</fullName>
    </submittedName>
</protein>
<dbReference type="Proteomes" id="UP001215598">
    <property type="component" value="Unassembled WGS sequence"/>
</dbReference>
<dbReference type="AlphaFoldDB" id="A0AAD7MN85"/>
<organism evidence="2 3">
    <name type="scientific">Mycena metata</name>
    <dbReference type="NCBI Taxonomy" id="1033252"/>
    <lineage>
        <taxon>Eukaryota</taxon>
        <taxon>Fungi</taxon>
        <taxon>Dikarya</taxon>
        <taxon>Basidiomycota</taxon>
        <taxon>Agaricomycotina</taxon>
        <taxon>Agaricomycetes</taxon>
        <taxon>Agaricomycetidae</taxon>
        <taxon>Agaricales</taxon>
        <taxon>Marasmiineae</taxon>
        <taxon>Mycenaceae</taxon>
        <taxon>Mycena</taxon>
    </lineage>
</organism>
<comment type="caution">
    <text evidence="2">The sequence shown here is derived from an EMBL/GenBank/DDBJ whole genome shotgun (WGS) entry which is preliminary data.</text>
</comment>
<evidence type="ECO:0000313" key="3">
    <source>
        <dbReference type="Proteomes" id="UP001215598"/>
    </source>
</evidence>